<dbReference type="AlphaFoldDB" id="A0A4R3M4A4"/>
<reference evidence="3 4" key="1">
    <citation type="submission" date="2019-03" db="EMBL/GenBank/DDBJ databases">
        <title>Genomic Encyclopedia of Type Strains, Phase IV (KMG-IV): sequencing the most valuable type-strain genomes for metagenomic binning, comparative biology and taxonomic classification.</title>
        <authorList>
            <person name="Goeker M."/>
        </authorList>
    </citation>
    <scope>NUCLEOTIDE SEQUENCE [LARGE SCALE GENOMIC DNA]</scope>
    <source>
        <strain evidence="3 4">DSM 9035</strain>
    </source>
</reference>
<feature type="domain" description="UspA" evidence="2">
    <location>
        <begin position="157"/>
        <end position="277"/>
    </location>
</feature>
<dbReference type="SUPFAM" id="SSF52402">
    <property type="entry name" value="Adenine nucleotide alpha hydrolases-like"/>
    <property type="match status" value="2"/>
</dbReference>
<dbReference type="Pfam" id="PF00582">
    <property type="entry name" value="Usp"/>
    <property type="match status" value="1"/>
</dbReference>
<evidence type="ECO:0000313" key="4">
    <source>
        <dbReference type="Proteomes" id="UP000294664"/>
    </source>
</evidence>
<dbReference type="PRINTS" id="PR01438">
    <property type="entry name" value="UNVRSLSTRESS"/>
</dbReference>
<dbReference type="Proteomes" id="UP000294664">
    <property type="component" value="Unassembled WGS sequence"/>
</dbReference>
<accession>A0A4R3M4A4</accession>
<evidence type="ECO:0000313" key="3">
    <source>
        <dbReference type="EMBL" id="TCT06187.1"/>
    </source>
</evidence>
<organism evidence="3 4">
    <name type="scientific">Aquabacter spiritensis</name>
    <dbReference type="NCBI Taxonomy" id="933073"/>
    <lineage>
        <taxon>Bacteria</taxon>
        <taxon>Pseudomonadati</taxon>
        <taxon>Pseudomonadota</taxon>
        <taxon>Alphaproteobacteria</taxon>
        <taxon>Hyphomicrobiales</taxon>
        <taxon>Xanthobacteraceae</taxon>
        <taxon>Aquabacter</taxon>
    </lineage>
</organism>
<dbReference type="InterPro" id="IPR006016">
    <property type="entry name" value="UspA"/>
</dbReference>
<protein>
    <submittedName>
        <fullName evidence="3">Universal stress protein family protein</fullName>
    </submittedName>
</protein>
<comment type="similarity">
    <text evidence="1">Belongs to the universal stress protein A family.</text>
</comment>
<dbReference type="OrthoDB" id="9804721at2"/>
<proteinExistence type="inferred from homology"/>
<evidence type="ECO:0000259" key="2">
    <source>
        <dbReference type="Pfam" id="PF00582"/>
    </source>
</evidence>
<dbReference type="RefSeq" id="WP_132030699.1">
    <property type="nucleotide sequence ID" value="NZ_SMAI01000003.1"/>
</dbReference>
<name>A0A4R3M4A4_9HYPH</name>
<comment type="caution">
    <text evidence="3">The sequence shown here is derived from an EMBL/GenBank/DDBJ whole genome shotgun (WGS) entry which is preliminary data.</text>
</comment>
<sequence>MLQGIKSVLVGVTEEGIEESASALGYALSLARQAGAHLTVQATSVRINLHHAVVSDFATSLIAAENRRIQALAEAVAERSRGEAEAAGVTCTVESSQLSYQELLKSFVAQARVNDLAVLDAETATVDVDRGLIENVLFESGHPLLLVPPKARSFSARRVVVAWDGSAHAARAMTDALPFLRAAEAVDLLCIVAEADLARTIPGADAATFLARHGVAVTENDLPAGPDGTSQTLLRYLERVGADLLVMGAYKKSLFWEWVAGGVTQSLLKANPVPMLMSH</sequence>
<gene>
    <name evidence="3" type="ORF">EDC64_103291</name>
</gene>
<dbReference type="EMBL" id="SMAI01000003">
    <property type="protein sequence ID" value="TCT06187.1"/>
    <property type="molecule type" value="Genomic_DNA"/>
</dbReference>
<keyword evidence="4" id="KW-1185">Reference proteome</keyword>
<dbReference type="InterPro" id="IPR006015">
    <property type="entry name" value="Universal_stress_UspA"/>
</dbReference>
<evidence type="ECO:0000256" key="1">
    <source>
        <dbReference type="ARBA" id="ARBA00008791"/>
    </source>
</evidence>
<dbReference type="Gene3D" id="3.40.50.12370">
    <property type="match status" value="1"/>
</dbReference>
<dbReference type="CDD" id="cd00293">
    <property type="entry name" value="USP-like"/>
    <property type="match status" value="1"/>
</dbReference>